<protein>
    <submittedName>
        <fullName evidence="4">Mago nashi domain-containing protein</fullName>
    </submittedName>
</protein>
<dbReference type="OrthoDB" id="6495301at2759"/>
<evidence type="ECO:0000256" key="2">
    <source>
        <dbReference type="ARBA" id="ARBA00009270"/>
    </source>
</evidence>
<dbReference type="FunFam" id="3.30.1560.10:FF:000001">
    <property type="entry name" value="Protein mago nashi homolog"/>
    <property type="match status" value="1"/>
</dbReference>
<dbReference type="InterPro" id="IPR004023">
    <property type="entry name" value="Mago_nashi"/>
</dbReference>
<dbReference type="Gene3D" id="3.30.1560.10">
    <property type="entry name" value="Mago nashi"/>
    <property type="match status" value="1"/>
</dbReference>
<organism evidence="4 5">
    <name type="scientific">Sphaerosporella brunnea</name>
    <dbReference type="NCBI Taxonomy" id="1250544"/>
    <lineage>
        <taxon>Eukaryota</taxon>
        <taxon>Fungi</taxon>
        <taxon>Dikarya</taxon>
        <taxon>Ascomycota</taxon>
        <taxon>Pezizomycotina</taxon>
        <taxon>Pezizomycetes</taxon>
        <taxon>Pezizales</taxon>
        <taxon>Pyronemataceae</taxon>
        <taxon>Sphaerosporella</taxon>
    </lineage>
</organism>
<evidence type="ECO:0000313" key="5">
    <source>
        <dbReference type="Proteomes" id="UP000326924"/>
    </source>
</evidence>
<dbReference type="InParanoid" id="A0A5J5F6T3"/>
<evidence type="ECO:0000256" key="3">
    <source>
        <dbReference type="ARBA" id="ARBA00023242"/>
    </source>
</evidence>
<dbReference type="Proteomes" id="UP000326924">
    <property type="component" value="Unassembled WGS sequence"/>
</dbReference>
<evidence type="ECO:0000313" key="4">
    <source>
        <dbReference type="EMBL" id="KAA8912199.1"/>
    </source>
</evidence>
<name>A0A5J5F6T3_9PEZI</name>
<dbReference type="GO" id="GO:0035145">
    <property type="term" value="C:exon-exon junction complex"/>
    <property type="evidence" value="ECO:0007669"/>
    <property type="project" value="InterPro"/>
</dbReference>
<comment type="subcellular location">
    <subcellularLocation>
        <location evidence="1">Nucleus</location>
    </subcellularLocation>
</comment>
<dbReference type="GO" id="GO:0008380">
    <property type="term" value="P:RNA splicing"/>
    <property type="evidence" value="ECO:0007669"/>
    <property type="project" value="InterPro"/>
</dbReference>
<proteinExistence type="inferred from homology"/>
<dbReference type="InterPro" id="IPR036605">
    <property type="entry name" value="Mago_nashi_sf"/>
</dbReference>
<dbReference type="PANTHER" id="PTHR12638:SF0">
    <property type="entry name" value="MAGO HOMOLOG, EXON JUNCTION COMPLEX SUBUNIT-RELATED"/>
    <property type="match status" value="1"/>
</dbReference>
<keyword evidence="3" id="KW-0539">Nucleus</keyword>
<gene>
    <name evidence="4" type="ORF">FN846DRAFT_903701</name>
</gene>
<dbReference type="CDD" id="cd11295">
    <property type="entry name" value="Mago_nashi"/>
    <property type="match status" value="1"/>
</dbReference>
<reference evidence="4 5" key="1">
    <citation type="submission" date="2019-09" db="EMBL/GenBank/DDBJ databases">
        <title>Draft genome of the ectomycorrhizal ascomycete Sphaerosporella brunnea.</title>
        <authorList>
            <consortium name="DOE Joint Genome Institute"/>
            <person name="Benucci G.M."/>
            <person name="Marozzi G."/>
            <person name="Antonielli L."/>
            <person name="Sanchez S."/>
            <person name="Marco P."/>
            <person name="Wang X."/>
            <person name="Falini L.B."/>
            <person name="Barry K."/>
            <person name="Haridas S."/>
            <person name="Lipzen A."/>
            <person name="Labutti K."/>
            <person name="Grigoriev I.V."/>
            <person name="Murat C."/>
            <person name="Martin F."/>
            <person name="Albertini E."/>
            <person name="Donnini D."/>
            <person name="Bonito G."/>
        </authorList>
    </citation>
    <scope>NUCLEOTIDE SEQUENCE [LARGE SCALE GENOMIC DNA]</scope>
    <source>
        <strain evidence="4 5">Sb_GMNB300</strain>
    </source>
</reference>
<accession>A0A5J5F6T3</accession>
<dbReference type="AlphaFoldDB" id="A0A5J5F6T3"/>
<comment type="caution">
    <text evidence="4">The sequence shown here is derived from an EMBL/GenBank/DDBJ whole genome shotgun (WGS) entry which is preliminary data.</text>
</comment>
<comment type="similarity">
    <text evidence="2">Belongs to the mago nashi family.</text>
</comment>
<dbReference type="SUPFAM" id="SSF89817">
    <property type="entry name" value="Mago nashi protein"/>
    <property type="match status" value="1"/>
</dbReference>
<dbReference type="EMBL" id="VXIS01000026">
    <property type="protein sequence ID" value="KAA8912199.1"/>
    <property type="molecule type" value="Genomic_DNA"/>
</dbReference>
<keyword evidence="5" id="KW-1185">Reference proteome</keyword>
<dbReference type="PANTHER" id="PTHR12638">
    <property type="entry name" value="PROTEIN MAGO NASHI HOMOLOG"/>
    <property type="match status" value="1"/>
</dbReference>
<dbReference type="Pfam" id="PF02792">
    <property type="entry name" value="Mago_nashi"/>
    <property type="match status" value="1"/>
</dbReference>
<evidence type="ECO:0000256" key="1">
    <source>
        <dbReference type="ARBA" id="ARBA00004123"/>
    </source>
</evidence>
<sequence>MTANNEQFFLRYYCGHKGRFGHEFLEFDINGEPDGTSATIRYANQSDYRNDPLIRKEMCVSGLMLEEIKRMVKESDIMKEDGAKWPRKNKDGQQTLEIQMGDKHASFDTAQINSLLDVERSEDPAGQRVFYYLVQDLKALVFSLISMHFKVKATPG</sequence>